<dbReference type="InterPro" id="IPR017861">
    <property type="entry name" value="KAE1/TsaD"/>
</dbReference>
<dbReference type="PRINTS" id="PR00789">
    <property type="entry name" value="OSIALOPTASE"/>
</dbReference>
<protein>
    <recommendedName>
        <fullName evidence="1">N(6)-L-threonylcarbamoyladenine synthase</fullName>
        <ecNumber evidence="1">2.3.1.234</ecNumber>
    </recommendedName>
</protein>
<dbReference type="Pfam" id="PF00814">
    <property type="entry name" value="TsaD"/>
    <property type="match status" value="1"/>
</dbReference>
<keyword evidence="9" id="KW-1185">Reference proteome</keyword>
<dbReference type="AlphaFoldDB" id="A0A9N9T4L3"/>
<evidence type="ECO:0000256" key="2">
    <source>
        <dbReference type="ARBA" id="ARBA00022679"/>
    </source>
</evidence>
<accession>A0A9N9T4L3</accession>
<name>A0A9N9T4L3_DIABA</name>
<evidence type="ECO:0000313" key="8">
    <source>
        <dbReference type="EMBL" id="CAG9838682.1"/>
    </source>
</evidence>
<evidence type="ECO:0000259" key="7">
    <source>
        <dbReference type="Pfam" id="PF00814"/>
    </source>
</evidence>
<evidence type="ECO:0000256" key="3">
    <source>
        <dbReference type="ARBA" id="ARBA00022694"/>
    </source>
</evidence>
<dbReference type="GO" id="GO:0005739">
    <property type="term" value="C:mitochondrion"/>
    <property type="evidence" value="ECO:0007669"/>
    <property type="project" value="TreeGrafter"/>
</dbReference>
<dbReference type="SUPFAM" id="SSF53067">
    <property type="entry name" value="Actin-like ATPase domain"/>
    <property type="match status" value="1"/>
</dbReference>
<keyword evidence="2" id="KW-0808">Transferase</keyword>
<dbReference type="Proteomes" id="UP001153709">
    <property type="component" value="Chromosome 8"/>
</dbReference>
<dbReference type="InterPro" id="IPR043129">
    <property type="entry name" value="ATPase_NBD"/>
</dbReference>
<evidence type="ECO:0000256" key="5">
    <source>
        <dbReference type="ARBA" id="ARBA00023315"/>
    </source>
</evidence>
<dbReference type="GO" id="GO:0061711">
    <property type="term" value="F:tRNA N(6)-L-threonylcarbamoyladenine synthase activity"/>
    <property type="evidence" value="ECO:0007669"/>
    <property type="project" value="UniProtKB-EC"/>
</dbReference>
<evidence type="ECO:0000313" key="9">
    <source>
        <dbReference type="Proteomes" id="UP001153709"/>
    </source>
</evidence>
<sequence length="113" mass="12197">MLLNRHTTKILNSIKNFRSYSSKRGVILGIETSCDDTGCAIVDTDGNILGEALNSQHLIHLNNGGIIPPIAQDLHRKNIEKVVTKAIQNANISFADIDAIATTVKPGLHVVSL</sequence>
<gene>
    <name evidence="8" type="ORF">DIABBA_LOCUS11532</name>
</gene>
<dbReference type="EC" id="2.3.1.234" evidence="1"/>
<organism evidence="8 9">
    <name type="scientific">Diabrotica balteata</name>
    <name type="common">Banded cucumber beetle</name>
    <dbReference type="NCBI Taxonomy" id="107213"/>
    <lineage>
        <taxon>Eukaryota</taxon>
        <taxon>Metazoa</taxon>
        <taxon>Ecdysozoa</taxon>
        <taxon>Arthropoda</taxon>
        <taxon>Hexapoda</taxon>
        <taxon>Insecta</taxon>
        <taxon>Pterygota</taxon>
        <taxon>Neoptera</taxon>
        <taxon>Endopterygota</taxon>
        <taxon>Coleoptera</taxon>
        <taxon>Polyphaga</taxon>
        <taxon>Cucujiformia</taxon>
        <taxon>Chrysomeloidea</taxon>
        <taxon>Chrysomelidae</taxon>
        <taxon>Galerucinae</taxon>
        <taxon>Diabroticina</taxon>
        <taxon>Diabroticites</taxon>
        <taxon>Diabrotica</taxon>
    </lineage>
</organism>
<dbReference type="PANTHER" id="PTHR11735">
    <property type="entry name" value="TRNA N6-ADENOSINE THREONYLCARBAMOYLTRANSFERASE"/>
    <property type="match status" value="1"/>
</dbReference>
<evidence type="ECO:0000256" key="6">
    <source>
        <dbReference type="ARBA" id="ARBA00048117"/>
    </source>
</evidence>
<dbReference type="GO" id="GO:0046872">
    <property type="term" value="F:metal ion binding"/>
    <property type="evidence" value="ECO:0007669"/>
    <property type="project" value="UniProtKB-KW"/>
</dbReference>
<dbReference type="EMBL" id="OU898283">
    <property type="protein sequence ID" value="CAG9838682.1"/>
    <property type="molecule type" value="Genomic_DNA"/>
</dbReference>
<comment type="catalytic activity">
    <reaction evidence="6">
        <text>L-threonylcarbamoyladenylate + adenosine(37) in tRNA = N(6)-L-threonylcarbamoyladenosine(37) in tRNA + AMP + H(+)</text>
        <dbReference type="Rhea" id="RHEA:37059"/>
        <dbReference type="Rhea" id="RHEA-COMP:10162"/>
        <dbReference type="Rhea" id="RHEA-COMP:10163"/>
        <dbReference type="ChEBI" id="CHEBI:15378"/>
        <dbReference type="ChEBI" id="CHEBI:73682"/>
        <dbReference type="ChEBI" id="CHEBI:74411"/>
        <dbReference type="ChEBI" id="CHEBI:74418"/>
        <dbReference type="ChEBI" id="CHEBI:456215"/>
        <dbReference type="EC" id="2.3.1.234"/>
    </reaction>
</comment>
<keyword evidence="3" id="KW-0819">tRNA processing</keyword>
<evidence type="ECO:0000256" key="1">
    <source>
        <dbReference type="ARBA" id="ARBA00012156"/>
    </source>
</evidence>
<reference evidence="8" key="1">
    <citation type="submission" date="2022-01" db="EMBL/GenBank/DDBJ databases">
        <authorList>
            <person name="King R."/>
        </authorList>
    </citation>
    <scope>NUCLEOTIDE SEQUENCE</scope>
</reference>
<evidence type="ECO:0000256" key="4">
    <source>
        <dbReference type="ARBA" id="ARBA00022723"/>
    </source>
</evidence>
<dbReference type="OrthoDB" id="10259622at2759"/>
<keyword evidence="5" id="KW-0012">Acyltransferase</keyword>
<dbReference type="Gene3D" id="3.30.420.40">
    <property type="match status" value="1"/>
</dbReference>
<feature type="domain" description="Gcp-like" evidence="7">
    <location>
        <begin position="47"/>
        <end position="108"/>
    </location>
</feature>
<dbReference type="PANTHER" id="PTHR11735:SF6">
    <property type="entry name" value="TRNA N6-ADENOSINE THREONYLCARBAMOYLTRANSFERASE, MITOCHONDRIAL"/>
    <property type="match status" value="1"/>
</dbReference>
<dbReference type="InterPro" id="IPR000905">
    <property type="entry name" value="Gcp-like_dom"/>
</dbReference>
<proteinExistence type="predicted"/>
<keyword evidence="4" id="KW-0479">Metal-binding</keyword>
<dbReference type="GO" id="GO:0008033">
    <property type="term" value="P:tRNA processing"/>
    <property type="evidence" value="ECO:0007669"/>
    <property type="project" value="UniProtKB-KW"/>
</dbReference>